<feature type="domain" description="BHLH" evidence="8">
    <location>
        <begin position="257"/>
        <end position="306"/>
    </location>
</feature>
<reference evidence="9" key="1">
    <citation type="journal article" date="2017" name="New Phytol.">
        <title>A network of jasmonate-responsive bHLH factors modulate monoterpenoid indole alkaloid biosynthesis in Catharanthus roseus.</title>
        <authorList>
            <person name="Patra B."/>
            <person name="Pattanaik S."/>
            <person name="Schluttenhofer C."/>
            <person name="Yuan L."/>
        </authorList>
    </citation>
    <scope>NUCLEOTIDE SEQUENCE</scope>
</reference>
<evidence type="ECO:0000313" key="9">
    <source>
        <dbReference type="EMBL" id="ATY48717.1"/>
    </source>
</evidence>
<dbReference type="Pfam" id="PF14215">
    <property type="entry name" value="bHLH-MYC_N"/>
    <property type="match status" value="1"/>
</dbReference>
<keyword evidence="3 5" id="KW-0804">Transcription</keyword>
<feature type="coiled-coil region" evidence="6">
    <location>
        <begin position="296"/>
        <end position="323"/>
    </location>
</feature>
<dbReference type="OrthoDB" id="1926382at2759"/>
<dbReference type="PANTHER" id="PTHR11514">
    <property type="entry name" value="MYC"/>
    <property type="match status" value="1"/>
</dbReference>
<dbReference type="InterPro" id="IPR011598">
    <property type="entry name" value="bHLH_dom"/>
</dbReference>
<sequence>MEDILSNSSLALLIGGNHSHSTPKKFLHYLLQNRGHFWTYAIFWQATRGVDGRLALSWGDGHFQGSNGKKTARDHHIQSLFNDGLVDSSNGEVVADSEWFYMLSVTKYFVNIDDLFVRTFNSNSYQWLVGDHELQFSDCDRVKEAYSQGIKTFVCISTSWGILELGSSDTIKKDCGLLQLSSKAMFSHGGRAQIPSPIHHFGDEKGNNHDLQDIRKINLLIESESANSELEIPPALESPNYDRSRKKTRKTSIQGQETVMNHVEAERQRRQKLNKRFYALRSVVPNVSRMDKASLLSDAVTYINELKSKVKDLESKLNKFENHKYNNDNNDKNMFGGREILLQETAQSSTVTTSSSMDNNDNVPINMEVDVKIIGSEAILRVLSPDINYPSAKLMNALRELKLRTQYASISNVKGMMLQDVVIGLPEALTSEDVLRTAILRTL</sequence>
<dbReference type="PANTHER" id="PTHR11514:SF115">
    <property type="entry name" value="TRANSCRIPTION FACTOR"/>
    <property type="match status" value="1"/>
</dbReference>
<keyword evidence="4 5" id="KW-0539">Nucleus</keyword>
<evidence type="ECO:0000256" key="2">
    <source>
        <dbReference type="ARBA" id="ARBA00023015"/>
    </source>
</evidence>
<protein>
    <recommendedName>
        <fullName evidence="5">Transcription factor</fullName>
        <shortName evidence="5">bHLH transcription factor</shortName>
    </recommendedName>
    <alternativeName>
        <fullName evidence="5">Basic helix-loop-helix protein</fullName>
    </alternativeName>
</protein>
<dbReference type="EMBL" id="KY851107">
    <property type="protein sequence ID" value="ATY48717.1"/>
    <property type="molecule type" value="mRNA"/>
</dbReference>
<evidence type="ECO:0000259" key="8">
    <source>
        <dbReference type="PROSITE" id="PS50888"/>
    </source>
</evidence>
<dbReference type="Pfam" id="PF00010">
    <property type="entry name" value="HLH"/>
    <property type="match status" value="1"/>
</dbReference>
<dbReference type="SUPFAM" id="SSF47459">
    <property type="entry name" value="HLH, helix-loop-helix DNA-binding domain"/>
    <property type="match status" value="1"/>
</dbReference>
<dbReference type="GO" id="GO:0000976">
    <property type="term" value="F:transcription cis-regulatory region binding"/>
    <property type="evidence" value="ECO:0007669"/>
    <property type="project" value="TreeGrafter"/>
</dbReference>
<organism evidence="9">
    <name type="scientific">Catharanthus roseus</name>
    <name type="common">Madagascar periwinkle</name>
    <name type="synonym">Vinca rosea</name>
    <dbReference type="NCBI Taxonomy" id="4058"/>
    <lineage>
        <taxon>Eukaryota</taxon>
        <taxon>Viridiplantae</taxon>
        <taxon>Streptophyta</taxon>
        <taxon>Embryophyta</taxon>
        <taxon>Tracheophyta</taxon>
        <taxon>Spermatophyta</taxon>
        <taxon>Magnoliopsida</taxon>
        <taxon>eudicotyledons</taxon>
        <taxon>Gunneridae</taxon>
        <taxon>Pentapetalae</taxon>
        <taxon>asterids</taxon>
        <taxon>lamiids</taxon>
        <taxon>Gentianales</taxon>
        <taxon>Apocynaceae</taxon>
        <taxon>Rauvolfioideae</taxon>
        <taxon>Vinceae</taxon>
        <taxon>Catharanthinae</taxon>
        <taxon>Catharanthus</taxon>
    </lineage>
</organism>
<evidence type="ECO:0000256" key="7">
    <source>
        <dbReference type="SAM" id="MobiDB-lite"/>
    </source>
</evidence>
<dbReference type="Gene3D" id="4.10.280.10">
    <property type="entry name" value="Helix-loop-helix DNA-binding domain"/>
    <property type="match status" value="1"/>
</dbReference>
<feature type="region of interest" description="Disordered" evidence="7">
    <location>
        <begin position="231"/>
        <end position="256"/>
    </location>
</feature>
<evidence type="ECO:0000256" key="6">
    <source>
        <dbReference type="SAM" id="Coils"/>
    </source>
</evidence>
<dbReference type="GO" id="GO:0005634">
    <property type="term" value="C:nucleus"/>
    <property type="evidence" value="ECO:0007669"/>
    <property type="project" value="UniProtKB-SubCell"/>
</dbReference>
<evidence type="ECO:0000256" key="4">
    <source>
        <dbReference type="ARBA" id="ARBA00023242"/>
    </source>
</evidence>
<gene>
    <name evidence="9" type="primary">RMT1</name>
</gene>
<dbReference type="SMART" id="SM00353">
    <property type="entry name" value="HLH"/>
    <property type="match status" value="1"/>
</dbReference>
<dbReference type="PROSITE" id="PS50888">
    <property type="entry name" value="BHLH"/>
    <property type="match status" value="1"/>
</dbReference>
<dbReference type="InterPro" id="IPR036638">
    <property type="entry name" value="HLH_DNA-bd_sf"/>
</dbReference>
<dbReference type="GO" id="GO:0003700">
    <property type="term" value="F:DNA-binding transcription factor activity"/>
    <property type="evidence" value="ECO:0007669"/>
    <property type="project" value="InterPro"/>
</dbReference>
<dbReference type="GO" id="GO:0046983">
    <property type="term" value="F:protein dimerization activity"/>
    <property type="evidence" value="ECO:0007669"/>
    <property type="project" value="InterPro"/>
</dbReference>
<evidence type="ECO:0000256" key="3">
    <source>
        <dbReference type="ARBA" id="ARBA00023163"/>
    </source>
</evidence>
<dbReference type="InterPro" id="IPR025610">
    <property type="entry name" value="MYC/MYB_N"/>
</dbReference>
<dbReference type="AlphaFoldDB" id="A0A2H4RGM7"/>
<proteinExistence type="evidence at transcript level"/>
<accession>A0A2H4RGM7</accession>
<name>A0A2H4RGM7_CATRO</name>
<keyword evidence="6" id="KW-0175">Coiled coil</keyword>
<evidence type="ECO:0000256" key="5">
    <source>
        <dbReference type="RuleBase" id="RU369104"/>
    </source>
</evidence>
<evidence type="ECO:0000256" key="1">
    <source>
        <dbReference type="ARBA" id="ARBA00004123"/>
    </source>
</evidence>
<dbReference type="InterPro" id="IPR045084">
    <property type="entry name" value="AIB/MYC-like"/>
</dbReference>
<keyword evidence="2 5" id="KW-0805">Transcription regulation</keyword>
<comment type="subcellular location">
    <subcellularLocation>
        <location evidence="1 5">Nucleus</location>
    </subcellularLocation>
</comment>